<name>A0ABN3NJZ9_9ACTN</name>
<keyword evidence="3" id="KW-1185">Reference proteome</keyword>
<evidence type="ECO:0000259" key="1">
    <source>
        <dbReference type="Pfam" id="PF00561"/>
    </source>
</evidence>
<reference evidence="2 3" key="1">
    <citation type="journal article" date="2019" name="Int. J. Syst. Evol. Microbiol.">
        <title>The Global Catalogue of Microorganisms (GCM) 10K type strain sequencing project: providing services to taxonomists for standard genome sequencing and annotation.</title>
        <authorList>
            <consortium name="The Broad Institute Genomics Platform"/>
            <consortium name="The Broad Institute Genome Sequencing Center for Infectious Disease"/>
            <person name="Wu L."/>
            <person name="Ma J."/>
        </authorList>
    </citation>
    <scope>NUCLEOTIDE SEQUENCE [LARGE SCALE GENOMIC DNA]</scope>
    <source>
        <strain evidence="2 3">JCM 3367</strain>
    </source>
</reference>
<dbReference type="PANTHER" id="PTHR43798:SF33">
    <property type="entry name" value="HYDROLASE, PUTATIVE (AFU_ORTHOLOGUE AFUA_2G14860)-RELATED"/>
    <property type="match status" value="1"/>
</dbReference>
<dbReference type="EMBL" id="BAAARY010000010">
    <property type="protein sequence ID" value="GAA2524405.1"/>
    <property type="molecule type" value="Genomic_DNA"/>
</dbReference>
<dbReference type="InterPro" id="IPR029058">
    <property type="entry name" value="AB_hydrolase_fold"/>
</dbReference>
<feature type="domain" description="AB hydrolase-1" evidence="1">
    <location>
        <begin position="27"/>
        <end position="150"/>
    </location>
</feature>
<proteinExistence type="predicted"/>
<evidence type="ECO:0000313" key="2">
    <source>
        <dbReference type="EMBL" id="GAA2524405.1"/>
    </source>
</evidence>
<dbReference type="SUPFAM" id="SSF53474">
    <property type="entry name" value="alpha/beta-Hydrolases"/>
    <property type="match status" value="1"/>
</dbReference>
<organism evidence="2 3">
    <name type="scientific">Pilimelia columellifera subsp. columellifera</name>
    <dbReference type="NCBI Taxonomy" id="706583"/>
    <lineage>
        <taxon>Bacteria</taxon>
        <taxon>Bacillati</taxon>
        <taxon>Actinomycetota</taxon>
        <taxon>Actinomycetes</taxon>
        <taxon>Micromonosporales</taxon>
        <taxon>Micromonosporaceae</taxon>
        <taxon>Pilimelia</taxon>
    </lineage>
</organism>
<dbReference type="InterPro" id="IPR000073">
    <property type="entry name" value="AB_hydrolase_1"/>
</dbReference>
<evidence type="ECO:0000313" key="3">
    <source>
        <dbReference type="Proteomes" id="UP001499978"/>
    </source>
</evidence>
<sequence>MRTLTVASPRGGKLAVIARPGERRPYLLVHGLASHAGLWDEVAEALASAGHPVYALDLLGHGGSDPAPAGYGMAGAVADAEAVLDLLGLDGPVLVGQSWGGNVVVRLAASRPAHGLALVDGGWIDLPADFGSWAACAATLRPADVDGQTAEALRERIRAAHPDWSERAVDATVASLRTLPDGTVERRLPVEAHMRIVRSVYDDPPHRHLPQITAPTLLLPAIPSDPGRAARVRRRVAKAAAHLRQPTVREYLDADHDLHAQHPARLAEDLLTLAGPS</sequence>
<dbReference type="Gene3D" id="3.40.50.1820">
    <property type="entry name" value="alpha/beta hydrolase"/>
    <property type="match status" value="1"/>
</dbReference>
<dbReference type="PANTHER" id="PTHR43798">
    <property type="entry name" value="MONOACYLGLYCEROL LIPASE"/>
    <property type="match status" value="1"/>
</dbReference>
<dbReference type="RefSeq" id="WP_344172243.1">
    <property type="nucleotide sequence ID" value="NZ_BAAARY010000010.1"/>
</dbReference>
<accession>A0ABN3NJZ9</accession>
<dbReference type="InterPro" id="IPR050266">
    <property type="entry name" value="AB_hydrolase_sf"/>
</dbReference>
<dbReference type="Proteomes" id="UP001499978">
    <property type="component" value="Unassembled WGS sequence"/>
</dbReference>
<gene>
    <name evidence="2" type="primary">lipV</name>
    <name evidence="2" type="ORF">GCM10010201_23640</name>
</gene>
<protein>
    <submittedName>
        <fullName evidence="2">Lipase LipV</fullName>
    </submittedName>
</protein>
<dbReference type="Pfam" id="PF00561">
    <property type="entry name" value="Abhydrolase_1"/>
    <property type="match status" value="1"/>
</dbReference>
<comment type="caution">
    <text evidence="2">The sequence shown here is derived from an EMBL/GenBank/DDBJ whole genome shotgun (WGS) entry which is preliminary data.</text>
</comment>